<evidence type="ECO:0000259" key="2">
    <source>
        <dbReference type="Pfam" id="PF13439"/>
    </source>
</evidence>
<feature type="domain" description="Glycosyltransferase subfamily 4-like N-terminal" evidence="2">
    <location>
        <begin position="78"/>
        <end position="188"/>
    </location>
</feature>
<dbReference type="InterPro" id="IPR028098">
    <property type="entry name" value="Glyco_trans_4-like_N"/>
</dbReference>
<keyword evidence="3" id="KW-0808">Transferase</keyword>
<evidence type="ECO:0000313" key="4">
    <source>
        <dbReference type="Proteomes" id="UP000199308"/>
    </source>
</evidence>
<gene>
    <name evidence="3" type="ORF">SAMN05660429_01629</name>
</gene>
<dbReference type="Pfam" id="PF00534">
    <property type="entry name" value="Glycos_transf_1"/>
    <property type="match status" value="1"/>
</dbReference>
<dbReference type="Proteomes" id="UP000199308">
    <property type="component" value="Unassembled WGS sequence"/>
</dbReference>
<dbReference type="OrthoDB" id="258796at2"/>
<reference evidence="3 4" key="1">
    <citation type="submission" date="2016-10" db="EMBL/GenBank/DDBJ databases">
        <authorList>
            <person name="de Groot N.N."/>
        </authorList>
    </citation>
    <scope>NUCLEOTIDE SEQUENCE [LARGE SCALE GENOMIC DNA]</scope>
    <source>
        <strain evidence="3 4">DSM 19706</strain>
    </source>
</reference>
<dbReference type="InterPro" id="IPR001296">
    <property type="entry name" value="Glyco_trans_1"/>
</dbReference>
<organism evidence="3 4">
    <name type="scientific">Thalassotalea agarivorans</name>
    <name type="common">Thalassomonas agarivorans</name>
    <dbReference type="NCBI Taxonomy" id="349064"/>
    <lineage>
        <taxon>Bacteria</taxon>
        <taxon>Pseudomonadati</taxon>
        <taxon>Pseudomonadota</taxon>
        <taxon>Gammaproteobacteria</taxon>
        <taxon>Alteromonadales</taxon>
        <taxon>Colwelliaceae</taxon>
        <taxon>Thalassotalea</taxon>
    </lineage>
</organism>
<keyword evidence="4" id="KW-1185">Reference proteome</keyword>
<dbReference type="EMBL" id="FOHK01000007">
    <property type="protein sequence ID" value="SET36986.1"/>
    <property type="molecule type" value="Genomic_DNA"/>
</dbReference>
<evidence type="ECO:0000259" key="1">
    <source>
        <dbReference type="Pfam" id="PF00534"/>
    </source>
</evidence>
<feature type="domain" description="Glycosyl transferase family 1" evidence="1">
    <location>
        <begin position="194"/>
        <end position="356"/>
    </location>
</feature>
<dbReference type="STRING" id="349064.SAMN05660429_01629"/>
<dbReference type="Gene3D" id="3.40.50.2000">
    <property type="entry name" value="Glycogen Phosphorylase B"/>
    <property type="match status" value="2"/>
</dbReference>
<evidence type="ECO:0000313" key="3">
    <source>
        <dbReference type="EMBL" id="SET36986.1"/>
    </source>
</evidence>
<dbReference type="GO" id="GO:0016757">
    <property type="term" value="F:glycosyltransferase activity"/>
    <property type="evidence" value="ECO:0007669"/>
    <property type="project" value="InterPro"/>
</dbReference>
<sequence length="373" mass="42206">MKSNNKVIILTNLYPSPWEPNRATFNKQQFDALSQYKELHYLVPVPFLQWFKKRKQIKQTTHLRYAPFFYVPGTGRRFNGIFMTLSLLFHSGRWIKASQADTLLACWAYPDGVAGQKLAHHFKLNYFLKIHGSDIHIHGLHPSRSAQIKQAANKASGIVSVSNELKQSLAELGVEANKISVLYNGVNHALFQPKYQRPCDFEYIIFVGNLKHDKGIIEYATAFDQFAASNAQLHCVVIGDGPDAGELRRFVDTLQHRDRFHILGSLEHHQIAPWVQHAKCLCLPSYHEGVPNVLLESMAIGTPVISTLVGGIPEVVLQNETGLLIKPQNSVQLLAALDQALSIEWNQEAIRKHAEKFCWQSNAKQLQELISTR</sequence>
<proteinExistence type="predicted"/>
<dbReference type="AlphaFoldDB" id="A0A1I0DYN1"/>
<name>A0A1I0DYN1_THASX</name>
<dbReference type="SUPFAM" id="SSF53756">
    <property type="entry name" value="UDP-Glycosyltransferase/glycogen phosphorylase"/>
    <property type="match status" value="1"/>
</dbReference>
<accession>A0A1I0DYN1</accession>
<dbReference type="PANTHER" id="PTHR45947">
    <property type="entry name" value="SULFOQUINOVOSYL TRANSFERASE SQD2"/>
    <property type="match status" value="1"/>
</dbReference>
<dbReference type="PANTHER" id="PTHR45947:SF15">
    <property type="entry name" value="TEICHURONIC ACID BIOSYNTHESIS GLYCOSYLTRANSFERASE TUAC-RELATED"/>
    <property type="match status" value="1"/>
</dbReference>
<dbReference type="Pfam" id="PF13439">
    <property type="entry name" value="Glyco_transf_4"/>
    <property type="match status" value="1"/>
</dbReference>
<dbReference type="InterPro" id="IPR050194">
    <property type="entry name" value="Glycosyltransferase_grp1"/>
</dbReference>
<dbReference type="RefSeq" id="WP_093329136.1">
    <property type="nucleotide sequence ID" value="NZ_AP027363.1"/>
</dbReference>
<protein>
    <submittedName>
        <fullName evidence="3">Glycosyltransferase involved in cell wall bisynthesis</fullName>
    </submittedName>
</protein>